<evidence type="ECO:0000256" key="5">
    <source>
        <dbReference type="ARBA" id="ARBA00022989"/>
    </source>
</evidence>
<evidence type="ECO:0000256" key="6">
    <source>
        <dbReference type="ARBA" id="ARBA00023065"/>
    </source>
</evidence>
<dbReference type="RefSeq" id="WP_337954651.1">
    <property type="nucleotide sequence ID" value="NZ_VENJ01000024.1"/>
</dbReference>
<keyword evidence="5 8" id="KW-1133">Transmembrane helix</keyword>
<keyword evidence="7 8" id="KW-0472">Membrane</keyword>
<organism evidence="9 10">
    <name type="scientific">Sediminimonas qiaohouensis</name>
    <dbReference type="NCBI Taxonomy" id="552061"/>
    <lineage>
        <taxon>Bacteria</taxon>
        <taxon>Pseudomonadati</taxon>
        <taxon>Pseudomonadota</taxon>
        <taxon>Alphaproteobacteria</taxon>
        <taxon>Rhodobacterales</taxon>
        <taxon>Roseobacteraceae</taxon>
        <taxon>Sediminimonas</taxon>
    </lineage>
</organism>
<evidence type="ECO:0000256" key="8">
    <source>
        <dbReference type="SAM" id="Phobius"/>
    </source>
</evidence>
<evidence type="ECO:0000256" key="7">
    <source>
        <dbReference type="ARBA" id="ARBA00023136"/>
    </source>
</evidence>
<dbReference type="GO" id="GO:0005886">
    <property type="term" value="C:plasma membrane"/>
    <property type="evidence" value="ECO:0007669"/>
    <property type="project" value="UniProtKB-SubCell"/>
</dbReference>
<dbReference type="GO" id="GO:0008324">
    <property type="term" value="F:monoatomic cation transmembrane transporter activity"/>
    <property type="evidence" value="ECO:0007669"/>
    <property type="project" value="InterPro"/>
</dbReference>
<dbReference type="AlphaFoldDB" id="A0A7C9LQV0"/>
<accession>A0A7C9LQV0</accession>
<evidence type="ECO:0000256" key="4">
    <source>
        <dbReference type="ARBA" id="ARBA00022692"/>
    </source>
</evidence>
<evidence type="ECO:0000313" key="10">
    <source>
        <dbReference type="Proteomes" id="UP000483078"/>
    </source>
</evidence>
<keyword evidence="6" id="KW-0406">Ion transport</keyword>
<dbReference type="Pfam" id="PF02386">
    <property type="entry name" value="TrkH"/>
    <property type="match status" value="1"/>
</dbReference>
<evidence type="ECO:0008006" key="11">
    <source>
        <dbReference type="Google" id="ProtNLM"/>
    </source>
</evidence>
<comment type="caution">
    <text evidence="9">The sequence shown here is derived from an EMBL/GenBank/DDBJ whole genome shotgun (WGS) entry which is preliminary data.</text>
</comment>
<dbReference type="PANTHER" id="PTHR32024">
    <property type="entry name" value="TRK SYSTEM POTASSIUM UPTAKE PROTEIN TRKG-RELATED"/>
    <property type="match status" value="1"/>
</dbReference>
<dbReference type="PANTHER" id="PTHR32024:SF1">
    <property type="entry name" value="KTR SYSTEM POTASSIUM UPTAKE PROTEIN B"/>
    <property type="match status" value="1"/>
</dbReference>
<proteinExistence type="predicted"/>
<keyword evidence="3" id="KW-1003">Cell membrane</keyword>
<keyword evidence="4 8" id="KW-0812">Transmembrane</keyword>
<evidence type="ECO:0000256" key="1">
    <source>
        <dbReference type="ARBA" id="ARBA00004651"/>
    </source>
</evidence>
<dbReference type="EMBL" id="VENJ01000024">
    <property type="protein sequence ID" value="MTJ05840.1"/>
    <property type="molecule type" value="Genomic_DNA"/>
</dbReference>
<dbReference type="Proteomes" id="UP000483078">
    <property type="component" value="Unassembled WGS sequence"/>
</dbReference>
<feature type="transmembrane region" description="Helical" evidence="8">
    <location>
        <begin position="48"/>
        <end position="67"/>
    </location>
</feature>
<sequence>MALWADMLFLAVVSCKPFNDRCQLQSRRSCWPQHEAAGSLGPDEVMKVLALSMVSIPTVFVAIFLITISHEGDFLDLAFEVTSAFGTVGLLRGATGDLDEFGRAVIIAVMFIGRFGSLTLGFFLATRSRPRIDYPSSKVYLG</sequence>
<dbReference type="GO" id="GO:0030001">
    <property type="term" value="P:metal ion transport"/>
    <property type="evidence" value="ECO:0007669"/>
    <property type="project" value="UniProtKB-ARBA"/>
</dbReference>
<evidence type="ECO:0000256" key="2">
    <source>
        <dbReference type="ARBA" id="ARBA00022448"/>
    </source>
</evidence>
<evidence type="ECO:0000313" key="9">
    <source>
        <dbReference type="EMBL" id="MTJ05840.1"/>
    </source>
</evidence>
<reference evidence="9 10" key="1">
    <citation type="submission" date="2019-06" db="EMBL/GenBank/DDBJ databases">
        <title>Enrichment of Autotrophic Halophilic Microorganisms from Red Sea Brine Pool Using Microbial Electrosynthesis System.</title>
        <authorList>
            <person name="Alqahtani M.F."/>
            <person name="Bajracharya S."/>
            <person name="Katuri K.P."/>
            <person name="Ali M."/>
            <person name="Saikaly P.E."/>
        </authorList>
    </citation>
    <scope>NUCLEOTIDE SEQUENCE [LARGE SCALE GENOMIC DNA]</scope>
    <source>
        <strain evidence="9">MES6</strain>
    </source>
</reference>
<evidence type="ECO:0000256" key="3">
    <source>
        <dbReference type="ARBA" id="ARBA00022475"/>
    </source>
</evidence>
<comment type="subcellular location">
    <subcellularLocation>
        <location evidence="1">Cell membrane</location>
        <topology evidence="1">Multi-pass membrane protein</topology>
    </subcellularLocation>
</comment>
<protein>
    <recommendedName>
        <fullName evidence="11">TrkH family potassium uptake protein</fullName>
    </recommendedName>
</protein>
<gene>
    <name evidence="9" type="ORF">FH759_14275</name>
</gene>
<feature type="transmembrane region" description="Helical" evidence="8">
    <location>
        <begin position="101"/>
        <end position="125"/>
    </location>
</feature>
<keyword evidence="2" id="KW-0813">Transport</keyword>
<dbReference type="InterPro" id="IPR003445">
    <property type="entry name" value="Cat_transpt"/>
</dbReference>
<name>A0A7C9LQV0_9RHOB</name>